<feature type="compositionally biased region" description="Gly residues" evidence="1">
    <location>
        <begin position="121"/>
        <end position="137"/>
    </location>
</feature>
<protein>
    <submittedName>
        <fullName evidence="2">Uncharacterized protein</fullName>
    </submittedName>
</protein>
<organism evidence="2 3">
    <name type="scientific">Miniimonas arenae</name>
    <dbReference type="NCBI Taxonomy" id="676201"/>
    <lineage>
        <taxon>Bacteria</taxon>
        <taxon>Bacillati</taxon>
        <taxon>Actinomycetota</taxon>
        <taxon>Actinomycetes</taxon>
        <taxon>Micrococcales</taxon>
        <taxon>Beutenbergiaceae</taxon>
        <taxon>Miniimonas</taxon>
    </lineage>
</organism>
<feature type="compositionally biased region" description="Low complexity" evidence="1">
    <location>
        <begin position="320"/>
        <end position="335"/>
    </location>
</feature>
<feature type="compositionally biased region" description="Basic and acidic residues" evidence="1">
    <location>
        <begin position="218"/>
        <end position="229"/>
    </location>
</feature>
<proteinExistence type="predicted"/>
<dbReference type="Proteomes" id="UP000313849">
    <property type="component" value="Unassembled WGS sequence"/>
</dbReference>
<name>A0A5C5B8T7_9MICO</name>
<feature type="region of interest" description="Disordered" evidence="1">
    <location>
        <begin position="616"/>
        <end position="638"/>
    </location>
</feature>
<accession>A0A5C5B8T7</accession>
<feature type="region of interest" description="Disordered" evidence="1">
    <location>
        <begin position="1"/>
        <end position="277"/>
    </location>
</feature>
<dbReference type="AlphaFoldDB" id="A0A5C5B8T7"/>
<evidence type="ECO:0000313" key="2">
    <source>
        <dbReference type="EMBL" id="TNU73298.1"/>
    </source>
</evidence>
<gene>
    <name evidence="2" type="ORF">FH969_12120</name>
</gene>
<feature type="region of interest" description="Disordered" evidence="1">
    <location>
        <begin position="493"/>
        <end position="576"/>
    </location>
</feature>
<feature type="region of interest" description="Disordered" evidence="1">
    <location>
        <begin position="407"/>
        <end position="457"/>
    </location>
</feature>
<feature type="compositionally biased region" description="Low complexity" evidence="1">
    <location>
        <begin position="206"/>
        <end position="216"/>
    </location>
</feature>
<evidence type="ECO:0000256" key="1">
    <source>
        <dbReference type="SAM" id="MobiDB-lite"/>
    </source>
</evidence>
<feature type="compositionally biased region" description="Low complexity" evidence="1">
    <location>
        <begin position="68"/>
        <end position="81"/>
    </location>
</feature>
<reference evidence="2 3" key="1">
    <citation type="submission" date="2019-06" db="EMBL/GenBank/DDBJ databases">
        <title>Draft genome sequence of Miniimonas arenae KCTC 19750T isolated from sea sand.</title>
        <authorList>
            <person name="Park S.-J."/>
        </authorList>
    </citation>
    <scope>NUCLEOTIDE SEQUENCE [LARGE SCALE GENOMIC DNA]</scope>
    <source>
        <strain evidence="2 3">KCTC 19750</strain>
    </source>
</reference>
<sequence>MASRCTEAGAAAVDERTGSAAPDAGEVSGAGVEDDVARASTPAPVSAATDSSAPESVGVGETADTADEGVPGVPVVPIEPGVSDDPDAPGVTADEVDSGDSDAPGACVDLDTDGTESDATEGGGADAGGADAGGVDGSGLDPDGVDPAGVDTDGLNPDGLDTDRVDADPGPAGRVASASRETGSGADGGVPAPRGVPTGETDEVSGAGAAVAVGPAGDDGRAGEVHELDDTGEVGAGADADAEAEAARRFPRPRGGPPGAASGVSLATVRWSGAPSPRRVDLRTAWVPMSVEALASAAADTARSAGRLAPSTGTTVAPCSSRSWPSGPGSARRPPGVGSVALVGLDAPMGAPSPSSGSPDAACVGAPAGVGSGASSADVASVGAEVGLGAGLGVWLGVAGSVPAETARATSGRSPAGGGATAAGSGARALVARTGRPTGRSARRVRLVPPTDSGPCLAASRAERRGRFAPATGVGRGTTGSVWSARCAVGAAGRTPDASADRDADAAEAADDSPGDSPSDVSTPDEESAAEDVSPADVAPAPRPPFSTSPTSVSRPPSVPSPSMTPPTSEVTTCPSDVRNVGGCQVLIRSPVLVRPSTSGIAPIVRCSGAWNAQPRGAGAGAGEPTDPARPGPPADATGAASAMLAVVPWSACAAALGSAPAPLAARLHGHRTAQSSPLMRRLSAAI</sequence>
<evidence type="ECO:0000313" key="3">
    <source>
        <dbReference type="Proteomes" id="UP000313849"/>
    </source>
</evidence>
<feature type="compositionally biased region" description="Acidic residues" evidence="1">
    <location>
        <begin position="110"/>
        <end position="119"/>
    </location>
</feature>
<dbReference type="EMBL" id="VENP01000053">
    <property type="protein sequence ID" value="TNU73298.1"/>
    <property type="molecule type" value="Genomic_DNA"/>
</dbReference>
<keyword evidence="3" id="KW-1185">Reference proteome</keyword>
<comment type="caution">
    <text evidence="2">The sequence shown here is derived from an EMBL/GenBank/DDBJ whole genome shotgun (WGS) entry which is preliminary data.</text>
</comment>
<feature type="region of interest" description="Disordered" evidence="1">
    <location>
        <begin position="305"/>
        <end position="335"/>
    </location>
</feature>